<feature type="transmembrane region" description="Helical" evidence="6">
    <location>
        <begin position="78"/>
        <end position="101"/>
    </location>
</feature>
<dbReference type="EMBL" id="BDGX01000014">
    <property type="protein sequence ID" value="GAV49006.1"/>
    <property type="molecule type" value="Genomic_DNA"/>
</dbReference>
<dbReference type="PANTHER" id="PTHR22779">
    <property type="entry name" value="SD17342P"/>
    <property type="match status" value="1"/>
</dbReference>
<keyword evidence="4 6" id="KW-1133">Transmembrane helix</keyword>
<feature type="transmembrane region" description="Helical" evidence="6">
    <location>
        <begin position="107"/>
        <end position="126"/>
    </location>
</feature>
<evidence type="ECO:0000256" key="3">
    <source>
        <dbReference type="ARBA" id="ARBA00022692"/>
    </source>
</evidence>
<protein>
    <recommendedName>
        <fullName evidence="9">Integral membrane protein</fullName>
    </recommendedName>
</protein>
<dbReference type="OrthoDB" id="2131401at2759"/>
<keyword evidence="3 6" id="KW-0812">Transmembrane</keyword>
<dbReference type="InterPro" id="IPR019334">
    <property type="entry name" value="TMEM170A/B/YPR153W-like"/>
</dbReference>
<comment type="caution">
    <text evidence="7">The sequence shown here is derived from an EMBL/GenBank/DDBJ whole genome shotgun (WGS) entry which is preliminary data.</text>
</comment>
<dbReference type="PANTHER" id="PTHR22779:SF6">
    <property type="entry name" value="SD17342P"/>
    <property type="match status" value="1"/>
</dbReference>
<sequence>MRSFITTNDVPVGYETPSFPSLYWPTESRTSLHVIYDVSAIWKFTLYWSLIFNFGFYALTGLWANFSHRKQAGGLWIMALYCTYGGVQGVAVGTITGFLIGNIYSSGLFSMSTWIPFCCAVAQVLYDFTASFSSSASIL</sequence>
<dbReference type="eggNOG" id="ENOG502S0YM">
    <property type="taxonomic scope" value="Eukaryota"/>
</dbReference>
<evidence type="ECO:0000313" key="7">
    <source>
        <dbReference type="EMBL" id="GAV49006.1"/>
    </source>
</evidence>
<dbReference type="Pfam" id="PF10190">
    <property type="entry name" value="Tmemb_170"/>
    <property type="match status" value="1"/>
</dbReference>
<comment type="subcellular location">
    <subcellularLocation>
        <location evidence="1">Membrane</location>
        <topology evidence="1">Multi-pass membrane protein</topology>
    </subcellularLocation>
</comment>
<evidence type="ECO:0008006" key="9">
    <source>
        <dbReference type="Google" id="ProtNLM"/>
    </source>
</evidence>
<feature type="transmembrane region" description="Helical" evidence="6">
    <location>
        <begin position="46"/>
        <end position="66"/>
    </location>
</feature>
<name>A0A1Q3A002_ZYGRO</name>
<accession>A0A1Q3A002</accession>
<evidence type="ECO:0000256" key="2">
    <source>
        <dbReference type="ARBA" id="ARBA00006325"/>
    </source>
</evidence>
<keyword evidence="5 6" id="KW-0472">Membrane</keyword>
<reference evidence="7 8" key="1">
    <citation type="submission" date="2016-08" db="EMBL/GenBank/DDBJ databases">
        <title>Draft genome sequence of allopolyploid Zygosaccharomyces rouxii.</title>
        <authorList>
            <person name="Watanabe J."/>
            <person name="Uehara K."/>
            <person name="Mogi Y."/>
            <person name="Tsukioka Y."/>
        </authorList>
    </citation>
    <scope>NUCLEOTIDE SEQUENCE [LARGE SCALE GENOMIC DNA]</scope>
    <source>
        <strain evidence="7 8">NBRC 110957</strain>
    </source>
</reference>
<evidence type="ECO:0000256" key="1">
    <source>
        <dbReference type="ARBA" id="ARBA00004141"/>
    </source>
</evidence>
<evidence type="ECO:0000256" key="5">
    <source>
        <dbReference type="ARBA" id="ARBA00023136"/>
    </source>
</evidence>
<dbReference type="AlphaFoldDB" id="A0A1Q3A002"/>
<dbReference type="Proteomes" id="UP000187013">
    <property type="component" value="Unassembled WGS sequence"/>
</dbReference>
<dbReference type="GO" id="GO:0016020">
    <property type="term" value="C:membrane"/>
    <property type="evidence" value="ECO:0007669"/>
    <property type="project" value="UniProtKB-SubCell"/>
</dbReference>
<proteinExistence type="inferred from homology"/>
<evidence type="ECO:0000313" key="8">
    <source>
        <dbReference type="Proteomes" id="UP000187013"/>
    </source>
</evidence>
<comment type="similarity">
    <text evidence="2">Belongs to the TMEM170 family.</text>
</comment>
<evidence type="ECO:0000256" key="4">
    <source>
        <dbReference type="ARBA" id="ARBA00022989"/>
    </source>
</evidence>
<organism evidence="7 8">
    <name type="scientific">Zygosaccharomyces rouxii</name>
    <dbReference type="NCBI Taxonomy" id="4956"/>
    <lineage>
        <taxon>Eukaryota</taxon>
        <taxon>Fungi</taxon>
        <taxon>Dikarya</taxon>
        <taxon>Ascomycota</taxon>
        <taxon>Saccharomycotina</taxon>
        <taxon>Saccharomycetes</taxon>
        <taxon>Saccharomycetales</taxon>
        <taxon>Saccharomycetaceae</taxon>
        <taxon>Zygosaccharomyces</taxon>
    </lineage>
</organism>
<gene>
    <name evidence="7" type="ORF">ZYGR_0N04110</name>
</gene>
<evidence type="ECO:0000256" key="6">
    <source>
        <dbReference type="SAM" id="Phobius"/>
    </source>
</evidence>